<dbReference type="AlphaFoldDB" id="A0A1I2XF57"/>
<protein>
    <submittedName>
        <fullName evidence="1">Bacterioferritin</fullName>
    </submittedName>
</protein>
<dbReference type="Pfam" id="PF03232">
    <property type="entry name" value="COQ7"/>
    <property type="match status" value="1"/>
</dbReference>
<dbReference type="InterPro" id="IPR009078">
    <property type="entry name" value="Ferritin-like_SF"/>
</dbReference>
<name>A0A1I2XF57_9FIRM</name>
<gene>
    <name evidence="1" type="ORF">SAMN05660649_03915</name>
</gene>
<accession>A0A1I2XF57</accession>
<evidence type="ECO:0000313" key="1">
    <source>
        <dbReference type="EMBL" id="SFH11687.1"/>
    </source>
</evidence>
<dbReference type="InterPro" id="IPR012347">
    <property type="entry name" value="Ferritin-like"/>
</dbReference>
<dbReference type="STRING" id="341036.SAMN05660649_03915"/>
<organism evidence="1 2">
    <name type="scientific">Desulfotruncus arcticus DSM 17038</name>
    <dbReference type="NCBI Taxonomy" id="1121424"/>
    <lineage>
        <taxon>Bacteria</taxon>
        <taxon>Bacillati</taxon>
        <taxon>Bacillota</taxon>
        <taxon>Clostridia</taxon>
        <taxon>Eubacteriales</taxon>
        <taxon>Desulfallaceae</taxon>
        <taxon>Desulfotruncus</taxon>
    </lineage>
</organism>
<keyword evidence="2" id="KW-1185">Reference proteome</keyword>
<reference evidence="2" key="1">
    <citation type="submission" date="2016-10" db="EMBL/GenBank/DDBJ databases">
        <authorList>
            <person name="Varghese N."/>
            <person name="Submissions S."/>
        </authorList>
    </citation>
    <scope>NUCLEOTIDE SEQUENCE [LARGE SCALE GENOMIC DNA]</scope>
    <source>
        <strain evidence="2">DSM 17038</strain>
    </source>
</reference>
<evidence type="ECO:0000313" key="2">
    <source>
        <dbReference type="Proteomes" id="UP000199337"/>
    </source>
</evidence>
<sequence>MNQKELIARLNWFYSLEISQVDLYTAQANAVENDIYLAKTLSRVAAIEQQHVDNMAKAIKILGAEPTKLGDVISPLVGNTAGMMTGLVGPKLMLKTDITLEEKAMQDYKNLIIQIGDNEHLFNVLWDNLIDEDLHTAWFANKLKELESLS</sequence>
<dbReference type="SUPFAM" id="SSF47240">
    <property type="entry name" value="Ferritin-like"/>
    <property type="match status" value="1"/>
</dbReference>
<proteinExistence type="predicted"/>
<dbReference type="Gene3D" id="1.20.1260.10">
    <property type="match status" value="1"/>
</dbReference>
<dbReference type="EMBL" id="FOOX01000017">
    <property type="protein sequence ID" value="SFH11687.1"/>
    <property type="molecule type" value="Genomic_DNA"/>
</dbReference>
<dbReference type="OrthoDB" id="1723264at2"/>
<dbReference type="RefSeq" id="WP_092473514.1">
    <property type="nucleotide sequence ID" value="NZ_FOOX01000017.1"/>
</dbReference>
<dbReference type="Proteomes" id="UP000199337">
    <property type="component" value="Unassembled WGS sequence"/>
</dbReference>